<dbReference type="NCBIfam" id="TIGR00254">
    <property type="entry name" value="GGDEF"/>
    <property type="match status" value="1"/>
</dbReference>
<evidence type="ECO:0000313" key="7">
    <source>
        <dbReference type="Proteomes" id="UP000249633"/>
    </source>
</evidence>
<dbReference type="InterPro" id="IPR000160">
    <property type="entry name" value="GGDEF_dom"/>
</dbReference>
<feature type="region of interest" description="Disordered" evidence="3">
    <location>
        <begin position="1"/>
        <end position="25"/>
    </location>
</feature>
<dbReference type="InterPro" id="IPR043128">
    <property type="entry name" value="Rev_trsase/Diguanyl_cyclase"/>
</dbReference>
<evidence type="ECO:0000256" key="1">
    <source>
        <dbReference type="ARBA" id="ARBA00012528"/>
    </source>
</evidence>
<dbReference type="Gene3D" id="3.30.70.270">
    <property type="match status" value="1"/>
</dbReference>
<keyword evidence="4" id="KW-1133">Transmembrane helix</keyword>
<feature type="transmembrane region" description="Helical" evidence="4">
    <location>
        <begin position="185"/>
        <end position="205"/>
    </location>
</feature>
<proteinExistence type="predicted"/>
<keyword evidence="4" id="KW-0472">Membrane</keyword>
<feature type="transmembrane region" description="Helical" evidence="4">
    <location>
        <begin position="38"/>
        <end position="60"/>
    </location>
</feature>
<feature type="transmembrane region" description="Helical" evidence="4">
    <location>
        <begin position="93"/>
        <end position="113"/>
    </location>
</feature>
<dbReference type="SUPFAM" id="SSF55073">
    <property type="entry name" value="Nucleotide cyclase"/>
    <property type="match status" value="1"/>
</dbReference>
<organism evidence="6 7">
    <name type="scientific">Roseateles depolymerans</name>
    <dbReference type="NCBI Taxonomy" id="76731"/>
    <lineage>
        <taxon>Bacteria</taxon>
        <taxon>Pseudomonadati</taxon>
        <taxon>Pseudomonadota</taxon>
        <taxon>Betaproteobacteria</taxon>
        <taxon>Burkholderiales</taxon>
        <taxon>Sphaerotilaceae</taxon>
        <taxon>Roseateles</taxon>
    </lineage>
</organism>
<dbReference type="EMBL" id="QFOD01000006">
    <property type="protein sequence ID" value="PZP33345.1"/>
    <property type="molecule type" value="Genomic_DNA"/>
</dbReference>
<evidence type="ECO:0000256" key="3">
    <source>
        <dbReference type="SAM" id="MobiDB-lite"/>
    </source>
</evidence>
<sequence>MWPAGWAPRRSSSRPDPAGALGRHNPRAATRRLPSMPYELLCSLQFALYGACWALAAWLIPEERSALLHWAANGALQALAGFMAMQALAQGQLPPTICLAAALLGAALSVRGIDRFLHGRSLNDRWGLVLGIPAMAALWALAASLPPGDERMRWQGLAYTLGMAGLLLFYAWRCWPALRHGQGRVAALIVLAPQLITGLAALASVWPRLTMDAEHMALMREGSRLPGAVASLITGGVFNLSYLVLLMGRLLGRLREHARTDHVTAVLNRRAIEDALDAAWQRQRRKGTGLAVVLVDVDHFKQVNDRFGHAAGDRVLALVARSLQQQIRPYDHLGRWGGEEFLLVLQDASGDSALRTCERLREAIAQATAALPSGVVTASLGLAVAQRGDPSAQALVQRADAAMYRAKAEGRDRTCVAEPPLLAQAA</sequence>
<accession>A0A2W5DN56</accession>
<feature type="domain" description="GGDEF" evidence="5">
    <location>
        <begin position="288"/>
        <end position="419"/>
    </location>
</feature>
<evidence type="ECO:0000256" key="2">
    <source>
        <dbReference type="ARBA" id="ARBA00034247"/>
    </source>
</evidence>
<dbReference type="GO" id="GO:0052621">
    <property type="term" value="F:diguanylate cyclase activity"/>
    <property type="evidence" value="ECO:0007669"/>
    <property type="project" value="UniProtKB-EC"/>
</dbReference>
<dbReference type="SMART" id="SM00267">
    <property type="entry name" value="GGDEF"/>
    <property type="match status" value="1"/>
</dbReference>
<dbReference type="Pfam" id="PF00990">
    <property type="entry name" value="GGDEF"/>
    <property type="match status" value="1"/>
</dbReference>
<dbReference type="EC" id="2.7.7.65" evidence="1"/>
<dbReference type="PANTHER" id="PTHR45138:SF9">
    <property type="entry name" value="DIGUANYLATE CYCLASE DGCM-RELATED"/>
    <property type="match status" value="1"/>
</dbReference>
<reference evidence="6 7" key="1">
    <citation type="submission" date="2017-08" db="EMBL/GenBank/DDBJ databases">
        <title>Infants hospitalized years apart are colonized by the same room-sourced microbial strains.</title>
        <authorList>
            <person name="Brooks B."/>
            <person name="Olm M.R."/>
            <person name="Firek B.A."/>
            <person name="Baker R."/>
            <person name="Thomas B.C."/>
            <person name="Morowitz M.J."/>
            <person name="Banfield J.F."/>
        </authorList>
    </citation>
    <scope>NUCLEOTIDE SEQUENCE [LARGE SCALE GENOMIC DNA]</scope>
    <source>
        <strain evidence="6">S2_012_000_R2_81</strain>
    </source>
</reference>
<keyword evidence="4" id="KW-0812">Transmembrane</keyword>
<evidence type="ECO:0000259" key="5">
    <source>
        <dbReference type="PROSITE" id="PS50887"/>
    </source>
</evidence>
<dbReference type="CDD" id="cd01949">
    <property type="entry name" value="GGDEF"/>
    <property type="match status" value="1"/>
</dbReference>
<evidence type="ECO:0000256" key="4">
    <source>
        <dbReference type="SAM" id="Phobius"/>
    </source>
</evidence>
<name>A0A2W5DN56_9BURK</name>
<dbReference type="PROSITE" id="PS50887">
    <property type="entry name" value="GGDEF"/>
    <property type="match status" value="1"/>
</dbReference>
<dbReference type="PANTHER" id="PTHR45138">
    <property type="entry name" value="REGULATORY COMPONENTS OF SENSORY TRANSDUCTION SYSTEM"/>
    <property type="match status" value="1"/>
</dbReference>
<dbReference type="AlphaFoldDB" id="A0A2W5DN56"/>
<evidence type="ECO:0000313" key="6">
    <source>
        <dbReference type="EMBL" id="PZP33345.1"/>
    </source>
</evidence>
<dbReference type="Proteomes" id="UP000249633">
    <property type="component" value="Unassembled WGS sequence"/>
</dbReference>
<gene>
    <name evidence="6" type="ORF">DI603_08205</name>
</gene>
<feature type="transmembrane region" description="Helical" evidence="4">
    <location>
        <begin position="154"/>
        <end position="173"/>
    </location>
</feature>
<comment type="caution">
    <text evidence="6">The sequence shown here is derived from an EMBL/GenBank/DDBJ whole genome shotgun (WGS) entry which is preliminary data.</text>
</comment>
<feature type="transmembrane region" description="Helical" evidence="4">
    <location>
        <begin position="225"/>
        <end position="245"/>
    </location>
</feature>
<dbReference type="FunFam" id="3.30.70.270:FF:000001">
    <property type="entry name" value="Diguanylate cyclase domain protein"/>
    <property type="match status" value="1"/>
</dbReference>
<protein>
    <recommendedName>
        <fullName evidence="1">diguanylate cyclase</fullName>
        <ecNumber evidence="1">2.7.7.65</ecNumber>
    </recommendedName>
</protein>
<dbReference type="InterPro" id="IPR029787">
    <property type="entry name" value="Nucleotide_cyclase"/>
</dbReference>
<comment type="catalytic activity">
    <reaction evidence="2">
        <text>2 GTP = 3',3'-c-di-GMP + 2 diphosphate</text>
        <dbReference type="Rhea" id="RHEA:24898"/>
        <dbReference type="ChEBI" id="CHEBI:33019"/>
        <dbReference type="ChEBI" id="CHEBI:37565"/>
        <dbReference type="ChEBI" id="CHEBI:58805"/>
        <dbReference type="EC" id="2.7.7.65"/>
    </reaction>
</comment>
<feature type="transmembrane region" description="Helical" evidence="4">
    <location>
        <begin position="125"/>
        <end position="142"/>
    </location>
</feature>
<dbReference type="InterPro" id="IPR050469">
    <property type="entry name" value="Diguanylate_Cyclase"/>
</dbReference>